<dbReference type="InterPro" id="IPR016156">
    <property type="entry name" value="FAD/NAD-linked_Rdtase_dimer_sf"/>
</dbReference>
<dbReference type="AlphaFoldDB" id="A0A1I6DDV8"/>
<sequence>MGNLERVVVVGASAAGVTTAETLRREGYTGRLTLVGDEKVLPYDRPPLSKQVLAGTWEPEKTVLRPESAYVDHGIKLKLGSAATGLDLAGGTVALSNGEEIGYDGLVIATGTTPRELPFGHHLSGVHVLRTIDDAVALRGDLLRSSAVVVVGAGFLGTEVAASARRLGLDVTLVDPLPLPLVRQFGDRVATAIAELHEEQGVRLRTGIGVTAVHGDVSVSGVELTDGTVVRADVVLVAIGAAPATGWLDGSGVPVDDGVVCDATCRAADGVYAAGDVARWFNPHFGGLMRVEHRMNATEQGMAVARTLLGAQTPFAPVPYFWTDQFEAKIQAYGVFPAEAEMVVAHGGLAERKFVAHYLARGRVVGVLGWNMARQLRQDRQLISPATTARTSAVS</sequence>
<name>A0A1I6DDV8_9PSEU</name>
<dbReference type="Gene3D" id="3.50.50.60">
    <property type="entry name" value="FAD/NAD(P)-binding domain"/>
    <property type="match status" value="2"/>
</dbReference>
<evidence type="ECO:0000259" key="6">
    <source>
        <dbReference type="Pfam" id="PF14759"/>
    </source>
</evidence>
<keyword evidence="8" id="KW-1185">Reference proteome</keyword>
<reference evidence="8" key="1">
    <citation type="submission" date="2016-10" db="EMBL/GenBank/DDBJ databases">
        <authorList>
            <person name="Varghese N."/>
            <person name="Submissions S."/>
        </authorList>
    </citation>
    <scope>NUCLEOTIDE SEQUENCE [LARGE SCALE GENOMIC DNA]</scope>
    <source>
        <strain evidence="8">DSM 44232</strain>
    </source>
</reference>
<keyword evidence="4" id="KW-0560">Oxidoreductase</keyword>
<dbReference type="InterPro" id="IPR036188">
    <property type="entry name" value="FAD/NAD-bd_sf"/>
</dbReference>
<evidence type="ECO:0000256" key="4">
    <source>
        <dbReference type="ARBA" id="ARBA00023002"/>
    </source>
</evidence>
<evidence type="ECO:0000259" key="5">
    <source>
        <dbReference type="Pfam" id="PF07992"/>
    </source>
</evidence>
<dbReference type="RefSeq" id="WP_093588901.1">
    <property type="nucleotide sequence ID" value="NZ_FOYL01000002.1"/>
</dbReference>
<dbReference type="EMBL" id="FOYL01000002">
    <property type="protein sequence ID" value="SFR03551.1"/>
    <property type="molecule type" value="Genomic_DNA"/>
</dbReference>
<dbReference type="PANTHER" id="PTHR43557">
    <property type="entry name" value="APOPTOSIS-INDUCING FACTOR 1"/>
    <property type="match status" value="1"/>
</dbReference>
<dbReference type="PANTHER" id="PTHR43557:SF2">
    <property type="entry name" value="RIESKE DOMAIN-CONTAINING PROTEIN-RELATED"/>
    <property type="match status" value="1"/>
</dbReference>
<keyword evidence="3" id="KW-0274">FAD</keyword>
<dbReference type="InterPro" id="IPR028202">
    <property type="entry name" value="Reductase_C"/>
</dbReference>
<dbReference type="OrthoDB" id="4475657at2"/>
<evidence type="ECO:0000313" key="8">
    <source>
        <dbReference type="Proteomes" id="UP000198583"/>
    </source>
</evidence>
<evidence type="ECO:0000256" key="1">
    <source>
        <dbReference type="ARBA" id="ARBA00001974"/>
    </source>
</evidence>
<feature type="domain" description="Reductase C-terminal" evidence="6">
    <location>
        <begin position="320"/>
        <end position="391"/>
    </location>
</feature>
<dbReference type="GO" id="GO:0016651">
    <property type="term" value="F:oxidoreductase activity, acting on NAD(P)H"/>
    <property type="evidence" value="ECO:0007669"/>
    <property type="project" value="TreeGrafter"/>
</dbReference>
<evidence type="ECO:0000256" key="3">
    <source>
        <dbReference type="ARBA" id="ARBA00022827"/>
    </source>
</evidence>
<protein>
    <submittedName>
        <fullName evidence="7">Reductase C-terminal</fullName>
    </submittedName>
</protein>
<proteinExistence type="predicted"/>
<dbReference type="GO" id="GO:0005737">
    <property type="term" value="C:cytoplasm"/>
    <property type="evidence" value="ECO:0007669"/>
    <property type="project" value="TreeGrafter"/>
</dbReference>
<dbReference type="PRINTS" id="PR00368">
    <property type="entry name" value="FADPNR"/>
</dbReference>
<dbReference type="Gene3D" id="3.30.390.30">
    <property type="match status" value="1"/>
</dbReference>
<dbReference type="PRINTS" id="PR00411">
    <property type="entry name" value="PNDRDTASEI"/>
</dbReference>
<dbReference type="Proteomes" id="UP000198583">
    <property type="component" value="Unassembled WGS sequence"/>
</dbReference>
<gene>
    <name evidence="7" type="ORF">SAMN04488564_102346</name>
</gene>
<evidence type="ECO:0000256" key="2">
    <source>
        <dbReference type="ARBA" id="ARBA00022630"/>
    </source>
</evidence>
<organism evidence="7 8">
    <name type="scientific">Lentzea waywayandensis</name>
    <dbReference type="NCBI Taxonomy" id="84724"/>
    <lineage>
        <taxon>Bacteria</taxon>
        <taxon>Bacillati</taxon>
        <taxon>Actinomycetota</taxon>
        <taxon>Actinomycetes</taxon>
        <taxon>Pseudonocardiales</taxon>
        <taxon>Pseudonocardiaceae</taxon>
        <taxon>Lentzea</taxon>
    </lineage>
</organism>
<dbReference type="InterPro" id="IPR050446">
    <property type="entry name" value="FAD-oxidoreductase/Apoptosis"/>
</dbReference>
<dbReference type="SUPFAM" id="SSF55424">
    <property type="entry name" value="FAD/NAD-linked reductases, dimerisation (C-terminal) domain"/>
    <property type="match status" value="1"/>
</dbReference>
<evidence type="ECO:0000313" key="7">
    <source>
        <dbReference type="EMBL" id="SFR03551.1"/>
    </source>
</evidence>
<dbReference type="SUPFAM" id="SSF51905">
    <property type="entry name" value="FAD/NAD(P)-binding domain"/>
    <property type="match status" value="2"/>
</dbReference>
<accession>A0A1I6DDV8</accession>
<dbReference type="Pfam" id="PF14759">
    <property type="entry name" value="Reductase_C"/>
    <property type="match status" value="1"/>
</dbReference>
<dbReference type="InterPro" id="IPR023753">
    <property type="entry name" value="FAD/NAD-binding_dom"/>
</dbReference>
<dbReference type="STRING" id="84724.SAMN04488564_102346"/>
<comment type="cofactor">
    <cofactor evidence="1">
        <name>FAD</name>
        <dbReference type="ChEBI" id="CHEBI:57692"/>
    </cofactor>
</comment>
<feature type="domain" description="FAD/NAD(P)-binding" evidence="5">
    <location>
        <begin position="6"/>
        <end position="301"/>
    </location>
</feature>
<dbReference type="Pfam" id="PF07992">
    <property type="entry name" value="Pyr_redox_2"/>
    <property type="match status" value="1"/>
</dbReference>
<keyword evidence="2" id="KW-0285">Flavoprotein</keyword>